<reference evidence="2" key="1">
    <citation type="journal article" date="2019" name="Int. J. Syst. Evol. Microbiol.">
        <title>The Global Catalogue of Microorganisms (GCM) 10K type strain sequencing project: providing services to taxonomists for standard genome sequencing and annotation.</title>
        <authorList>
            <consortium name="The Broad Institute Genomics Platform"/>
            <consortium name="The Broad Institute Genome Sequencing Center for Infectious Disease"/>
            <person name="Wu L."/>
            <person name="Ma J."/>
        </authorList>
    </citation>
    <scope>NUCLEOTIDE SEQUENCE [LARGE SCALE GENOMIC DNA]</scope>
    <source>
        <strain evidence="2">JCM 16578</strain>
    </source>
</reference>
<organism evidence="1 2">
    <name type="scientific">Streptomyces lannensis</name>
    <dbReference type="NCBI Taxonomy" id="766498"/>
    <lineage>
        <taxon>Bacteria</taxon>
        <taxon>Bacillati</taxon>
        <taxon>Actinomycetota</taxon>
        <taxon>Actinomycetes</taxon>
        <taxon>Kitasatosporales</taxon>
        <taxon>Streptomycetaceae</taxon>
        <taxon>Streptomyces</taxon>
    </lineage>
</organism>
<evidence type="ECO:0000313" key="1">
    <source>
        <dbReference type="EMBL" id="GAA3902110.1"/>
    </source>
</evidence>
<dbReference type="Proteomes" id="UP001501563">
    <property type="component" value="Unassembled WGS sequence"/>
</dbReference>
<comment type="caution">
    <text evidence="1">The sequence shown here is derived from an EMBL/GenBank/DDBJ whole genome shotgun (WGS) entry which is preliminary data.</text>
</comment>
<dbReference type="EMBL" id="BAAAZA010000049">
    <property type="protein sequence ID" value="GAA3902110.1"/>
    <property type="molecule type" value="Genomic_DNA"/>
</dbReference>
<protein>
    <submittedName>
        <fullName evidence="1">Uncharacterized protein</fullName>
    </submittedName>
</protein>
<accession>A0ABP7LJI9</accession>
<proteinExistence type="predicted"/>
<keyword evidence="2" id="KW-1185">Reference proteome</keyword>
<evidence type="ECO:0000313" key="2">
    <source>
        <dbReference type="Proteomes" id="UP001501563"/>
    </source>
</evidence>
<gene>
    <name evidence="1" type="ORF">GCM10022207_83860</name>
</gene>
<sequence length="77" mass="8222">MGRVMNRALVRVTAEDPWRHDHLRSVRADAAAPASPEGIPCDSDYPFDMAQPDPVGFLLDNGMDAAALKATAAGSWA</sequence>
<name>A0ABP7LJI9_9ACTN</name>